<dbReference type="GO" id="GO:0003677">
    <property type="term" value="F:DNA binding"/>
    <property type="evidence" value="ECO:0007669"/>
    <property type="project" value="UniProtKB-KW"/>
</dbReference>
<dbReference type="InterPro" id="IPR038969">
    <property type="entry name" value="FEN"/>
</dbReference>
<dbReference type="OrthoDB" id="8070997at2"/>
<dbReference type="SUPFAM" id="SSF88723">
    <property type="entry name" value="PIN domain-like"/>
    <property type="match status" value="1"/>
</dbReference>
<accession>A0A233RI90</accession>
<dbReference type="InterPro" id="IPR029060">
    <property type="entry name" value="PIN-like_dom_sf"/>
</dbReference>
<keyword evidence="6" id="KW-1185">Reference proteome</keyword>
<keyword evidence="5" id="KW-0255">Endonuclease</keyword>
<evidence type="ECO:0000313" key="5">
    <source>
        <dbReference type="EMBL" id="OXY83111.1"/>
    </source>
</evidence>
<keyword evidence="3" id="KW-0238">DNA-binding</keyword>
<dbReference type="GO" id="GO:0008409">
    <property type="term" value="F:5'-3' exonuclease activity"/>
    <property type="evidence" value="ECO:0007669"/>
    <property type="project" value="InterPro"/>
</dbReference>
<evidence type="ECO:0000256" key="2">
    <source>
        <dbReference type="ARBA" id="ARBA00022801"/>
    </source>
</evidence>
<reference evidence="5 6" key="1">
    <citation type="submission" date="2017-08" db="EMBL/GenBank/DDBJ databases">
        <title>A Genome Sequence of Oceanimonas doudoroffii ATCC 27123T.</title>
        <authorList>
            <person name="Brennan M.A."/>
            <person name="Maclea K.S."/>
            <person name="Mcclelland W.D."/>
            <person name="Trachtenberg A.M."/>
        </authorList>
    </citation>
    <scope>NUCLEOTIDE SEQUENCE [LARGE SCALE GENOMIC DNA]</scope>
    <source>
        <strain evidence="5 6">ATCC 27123</strain>
    </source>
</reference>
<gene>
    <name evidence="5" type="ORF">B6S08_06335</name>
</gene>
<dbReference type="InterPro" id="IPR036279">
    <property type="entry name" value="5-3_exonuclease_C_sf"/>
</dbReference>
<proteinExistence type="predicted"/>
<evidence type="ECO:0000256" key="3">
    <source>
        <dbReference type="ARBA" id="ARBA00023125"/>
    </source>
</evidence>
<dbReference type="GO" id="GO:0017108">
    <property type="term" value="F:5'-flap endonuclease activity"/>
    <property type="evidence" value="ECO:0007669"/>
    <property type="project" value="InterPro"/>
</dbReference>
<comment type="caution">
    <text evidence="5">The sequence shown here is derived from an EMBL/GenBank/DDBJ whole genome shotgun (WGS) entry which is preliminary data.</text>
</comment>
<dbReference type="InterPro" id="IPR020046">
    <property type="entry name" value="5-3_exonucl_a-hlix_arch_N"/>
</dbReference>
<feature type="domain" description="5'-3' exonuclease" evidence="4">
    <location>
        <begin position="3"/>
        <end position="256"/>
    </location>
</feature>
<sequence>MAVQLLILDALNLIRRLHAVQQGQHEQPAAQLAATEAVLLQATGKLLARFRPSHVVAVFDGAPTGFRHRLHPDYKANRSPMPEALAGHLGELQRALLRQGVDALLSDNEEADDLVATLARRLSRHGGHSTIVSTDKGFCQLLSPGIRLWDHFGQRWLDEAHVRQKFGLEPGQLVDYWALTGVSGSGIRGVPGIGPKRAQALLHQFGDLDTLLASPGQSKEQNNVQTHKNEALMARQLVKLVDDIELGVNLQQLRYHY</sequence>
<dbReference type="CDD" id="cd09859">
    <property type="entry name" value="PIN_53EXO"/>
    <property type="match status" value="1"/>
</dbReference>
<dbReference type="Pfam" id="PF02739">
    <property type="entry name" value="5_3_exonuc_N"/>
    <property type="match status" value="1"/>
</dbReference>
<dbReference type="SMART" id="SM00475">
    <property type="entry name" value="53EXOc"/>
    <property type="match status" value="1"/>
</dbReference>
<dbReference type="InterPro" id="IPR008918">
    <property type="entry name" value="HhH2"/>
</dbReference>
<dbReference type="Gene3D" id="1.10.150.20">
    <property type="entry name" value="5' to 3' exonuclease, C-terminal subdomain"/>
    <property type="match status" value="1"/>
</dbReference>
<evidence type="ECO:0000256" key="1">
    <source>
        <dbReference type="ARBA" id="ARBA00022722"/>
    </source>
</evidence>
<dbReference type="GO" id="GO:0033567">
    <property type="term" value="P:DNA replication, Okazaki fragment processing"/>
    <property type="evidence" value="ECO:0007669"/>
    <property type="project" value="InterPro"/>
</dbReference>
<evidence type="ECO:0000313" key="6">
    <source>
        <dbReference type="Proteomes" id="UP000242757"/>
    </source>
</evidence>
<dbReference type="PANTHER" id="PTHR42646">
    <property type="entry name" value="FLAP ENDONUCLEASE XNI"/>
    <property type="match status" value="1"/>
</dbReference>
<name>A0A233RI90_9GAMM</name>
<dbReference type="Proteomes" id="UP000242757">
    <property type="component" value="Unassembled WGS sequence"/>
</dbReference>
<dbReference type="Gene3D" id="3.40.50.1010">
    <property type="entry name" value="5'-nuclease"/>
    <property type="match status" value="1"/>
</dbReference>
<keyword evidence="1" id="KW-0540">Nuclease</keyword>
<organism evidence="5 6">
    <name type="scientific">Oceanimonas doudoroffii</name>
    <dbReference type="NCBI Taxonomy" id="84158"/>
    <lineage>
        <taxon>Bacteria</taxon>
        <taxon>Pseudomonadati</taxon>
        <taxon>Pseudomonadota</taxon>
        <taxon>Gammaproteobacteria</taxon>
        <taxon>Aeromonadales</taxon>
        <taxon>Aeromonadaceae</taxon>
        <taxon>Oceanimonas</taxon>
    </lineage>
</organism>
<dbReference type="NCBIfam" id="NF007017">
    <property type="entry name" value="PRK09482.1"/>
    <property type="match status" value="1"/>
</dbReference>
<dbReference type="InterPro" id="IPR020045">
    <property type="entry name" value="DNA_polI_H3TH"/>
</dbReference>
<dbReference type="PANTHER" id="PTHR42646:SF2">
    <property type="entry name" value="5'-3' EXONUCLEASE FAMILY PROTEIN"/>
    <property type="match status" value="1"/>
</dbReference>
<dbReference type="SUPFAM" id="SSF47807">
    <property type="entry name" value="5' to 3' exonuclease, C-terminal subdomain"/>
    <property type="match status" value="1"/>
</dbReference>
<dbReference type="RefSeq" id="WP_094199886.1">
    <property type="nucleotide sequence ID" value="NZ_NBIM01000001.1"/>
</dbReference>
<protein>
    <submittedName>
        <fullName evidence="5">Flap endonuclease Xni</fullName>
    </submittedName>
</protein>
<dbReference type="InterPro" id="IPR002421">
    <property type="entry name" value="5-3_exonuclease"/>
</dbReference>
<dbReference type="Pfam" id="PF01367">
    <property type="entry name" value="5_3_exonuc"/>
    <property type="match status" value="1"/>
</dbReference>
<dbReference type="CDD" id="cd09898">
    <property type="entry name" value="H3TH_53EXO"/>
    <property type="match status" value="1"/>
</dbReference>
<dbReference type="FunFam" id="1.10.150.20:FF:000003">
    <property type="entry name" value="DNA polymerase I"/>
    <property type="match status" value="1"/>
</dbReference>
<dbReference type="SMART" id="SM00279">
    <property type="entry name" value="HhH2"/>
    <property type="match status" value="1"/>
</dbReference>
<keyword evidence="2" id="KW-0378">Hydrolase</keyword>
<dbReference type="AlphaFoldDB" id="A0A233RI90"/>
<evidence type="ECO:0000259" key="4">
    <source>
        <dbReference type="SMART" id="SM00475"/>
    </source>
</evidence>
<dbReference type="EMBL" id="NBIM01000001">
    <property type="protein sequence ID" value="OXY83111.1"/>
    <property type="molecule type" value="Genomic_DNA"/>
</dbReference>